<evidence type="ECO:0000256" key="2">
    <source>
        <dbReference type="ARBA" id="ARBA00006448"/>
    </source>
</evidence>
<proteinExistence type="inferred from homology"/>
<evidence type="ECO:0000313" key="9">
    <source>
        <dbReference type="EMBL" id="SIS55609.1"/>
    </source>
</evidence>
<evidence type="ECO:0000259" key="8">
    <source>
        <dbReference type="Pfam" id="PF04239"/>
    </source>
</evidence>
<evidence type="ECO:0000313" key="10">
    <source>
        <dbReference type="Proteomes" id="UP000187608"/>
    </source>
</evidence>
<evidence type="ECO:0000256" key="4">
    <source>
        <dbReference type="ARBA" id="ARBA00022692"/>
    </source>
</evidence>
<name>A0A1N7K1Y7_9BACI</name>
<feature type="transmembrane region" description="Helical" evidence="7">
    <location>
        <begin position="40"/>
        <end position="62"/>
    </location>
</feature>
<dbReference type="PANTHER" id="PTHR34582:SF6">
    <property type="entry name" value="UPF0702 TRANSMEMBRANE PROTEIN YCAP"/>
    <property type="match status" value="1"/>
</dbReference>
<keyword evidence="6 7" id="KW-0472">Membrane</keyword>
<protein>
    <recommendedName>
        <fullName evidence="8">YetF C-terminal domain-containing protein</fullName>
    </recommendedName>
</protein>
<evidence type="ECO:0000256" key="6">
    <source>
        <dbReference type="ARBA" id="ARBA00023136"/>
    </source>
</evidence>
<dbReference type="Gene3D" id="3.30.240.20">
    <property type="entry name" value="bsu07140 like domains"/>
    <property type="match status" value="1"/>
</dbReference>
<comment type="subcellular location">
    <subcellularLocation>
        <location evidence="1">Cell membrane</location>
        <topology evidence="1">Multi-pass membrane protein</topology>
    </subcellularLocation>
</comment>
<evidence type="ECO:0000256" key="1">
    <source>
        <dbReference type="ARBA" id="ARBA00004651"/>
    </source>
</evidence>
<accession>A0A1N7K1Y7</accession>
<feature type="transmembrane region" description="Helical" evidence="7">
    <location>
        <begin position="6"/>
        <end position="28"/>
    </location>
</feature>
<comment type="similarity">
    <text evidence="2">Belongs to the UPF0702 family.</text>
</comment>
<organism evidence="9 10">
    <name type="scientific">Salimicrobium flavidum</name>
    <dbReference type="NCBI Taxonomy" id="570947"/>
    <lineage>
        <taxon>Bacteria</taxon>
        <taxon>Bacillati</taxon>
        <taxon>Bacillota</taxon>
        <taxon>Bacilli</taxon>
        <taxon>Bacillales</taxon>
        <taxon>Bacillaceae</taxon>
        <taxon>Salimicrobium</taxon>
    </lineage>
</organism>
<evidence type="ECO:0000256" key="5">
    <source>
        <dbReference type="ARBA" id="ARBA00022989"/>
    </source>
</evidence>
<dbReference type="STRING" id="570947.SAMN05421687_108144"/>
<dbReference type="InterPro" id="IPR023090">
    <property type="entry name" value="UPF0702_alpha/beta_dom_sf"/>
</dbReference>
<dbReference type="RefSeq" id="WP_076559867.1">
    <property type="nucleotide sequence ID" value="NZ_FTOC01000008.1"/>
</dbReference>
<dbReference type="OrthoDB" id="9793799at2"/>
<sequence>MFFDTWSALWTILIKGIIIYPSVILMLRISGKRTPSTFNIFDWVITVAFGTLIGSFLITPTLSLAEGLLALALLITLQFIVTWLSVRSRWFARTVKSNPVLLYHNGDFYPKALVKTRITKTEIFQIARQNGISSMHLVEAVVLETNGQLSLIKKTEGRTTDVLEGVERVE</sequence>
<dbReference type="EMBL" id="FTOC01000008">
    <property type="protein sequence ID" value="SIS55609.1"/>
    <property type="molecule type" value="Genomic_DNA"/>
</dbReference>
<keyword evidence="10" id="KW-1185">Reference proteome</keyword>
<feature type="transmembrane region" description="Helical" evidence="7">
    <location>
        <begin position="68"/>
        <end position="86"/>
    </location>
</feature>
<dbReference type="Pfam" id="PF04239">
    <property type="entry name" value="DUF421"/>
    <property type="match status" value="1"/>
</dbReference>
<reference evidence="10" key="1">
    <citation type="submission" date="2017-01" db="EMBL/GenBank/DDBJ databases">
        <authorList>
            <person name="Varghese N."/>
            <person name="Submissions S."/>
        </authorList>
    </citation>
    <scope>NUCLEOTIDE SEQUENCE [LARGE SCALE GENOMIC DNA]</scope>
    <source>
        <strain evidence="10">DSM 23127</strain>
    </source>
</reference>
<dbReference type="Proteomes" id="UP000187608">
    <property type="component" value="Unassembled WGS sequence"/>
</dbReference>
<gene>
    <name evidence="9" type="ORF">SAMN05421687_108144</name>
</gene>
<keyword evidence="3" id="KW-1003">Cell membrane</keyword>
<keyword evidence="4 7" id="KW-0812">Transmembrane</keyword>
<feature type="domain" description="YetF C-terminal" evidence="8">
    <location>
        <begin position="87"/>
        <end position="156"/>
    </location>
</feature>
<dbReference type="GO" id="GO:0005886">
    <property type="term" value="C:plasma membrane"/>
    <property type="evidence" value="ECO:0007669"/>
    <property type="project" value="UniProtKB-SubCell"/>
</dbReference>
<evidence type="ECO:0000256" key="3">
    <source>
        <dbReference type="ARBA" id="ARBA00022475"/>
    </source>
</evidence>
<dbReference type="PANTHER" id="PTHR34582">
    <property type="entry name" value="UPF0702 TRANSMEMBRANE PROTEIN YCAP"/>
    <property type="match status" value="1"/>
</dbReference>
<evidence type="ECO:0000256" key="7">
    <source>
        <dbReference type="SAM" id="Phobius"/>
    </source>
</evidence>
<dbReference type="InterPro" id="IPR007353">
    <property type="entry name" value="DUF421"/>
</dbReference>
<dbReference type="AlphaFoldDB" id="A0A1N7K1Y7"/>
<keyword evidence="5 7" id="KW-1133">Transmembrane helix</keyword>